<keyword evidence="8" id="KW-1185">Reference proteome</keyword>
<organism evidence="7 8">
    <name type="scientific">Symbiodinium pilosum</name>
    <name type="common">Dinoflagellate</name>
    <dbReference type="NCBI Taxonomy" id="2952"/>
    <lineage>
        <taxon>Eukaryota</taxon>
        <taxon>Sar</taxon>
        <taxon>Alveolata</taxon>
        <taxon>Dinophyceae</taxon>
        <taxon>Suessiales</taxon>
        <taxon>Symbiodiniaceae</taxon>
        <taxon>Symbiodinium</taxon>
    </lineage>
</organism>
<evidence type="ECO:0000256" key="6">
    <source>
        <dbReference type="SAM" id="Phobius"/>
    </source>
</evidence>
<name>A0A812NUD3_SYMPI</name>
<evidence type="ECO:0000256" key="5">
    <source>
        <dbReference type="ARBA" id="ARBA00023136"/>
    </source>
</evidence>
<dbReference type="OrthoDB" id="412834at2759"/>
<dbReference type="Proteomes" id="UP000649617">
    <property type="component" value="Unassembled WGS sequence"/>
</dbReference>
<reference evidence="7" key="1">
    <citation type="submission" date="2021-02" db="EMBL/GenBank/DDBJ databases">
        <authorList>
            <person name="Dougan E. K."/>
            <person name="Rhodes N."/>
            <person name="Thang M."/>
            <person name="Chan C."/>
        </authorList>
    </citation>
    <scope>NUCLEOTIDE SEQUENCE</scope>
</reference>
<dbReference type="InterPro" id="IPR023298">
    <property type="entry name" value="ATPase_P-typ_TM_dom_sf"/>
</dbReference>
<feature type="transmembrane region" description="Helical" evidence="6">
    <location>
        <begin position="64"/>
        <end position="87"/>
    </location>
</feature>
<keyword evidence="3" id="KW-0479">Metal-binding</keyword>
<feature type="non-terminal residue" evidence="7">
    <location>
        <position position="182"/>
    </location>
</feature>
<dbReference type="GO" id="GO:0016887">
    <property type="term" value="F:ATP hydrolysis activity"/>
    <property type="evidence" value="ECO:0007669"/>
    <property type="project" value="InterPro"/>
</dbReference>
<dbReference type="InterPro" id="IPR018303">
    <property type="entry name" value="ATPase_P-typ_P_site"/>
</dbReference>
<feature type="non-terminal residue" evidence="7">
    <location>
        <position position="1"/>
    </location>
</feature>
<evidence type="ECO:0000313" key="8">
    <source>
        <dbReference type="Proteomes" id="UP000649617"/>
    </source>
</evidence>
<proteinExistence type="predicted"/>
<evidence type="ECO:0000256" key="1">
    <source>
        <dbReference type="ARBA" id="ARBA00004370"/>
    </source>
</evidence>
<dbReference type="InterPro" id="IPR001757">
    <property type="entry name" value="P_typ_ATPase"/>
</dbReference>
<keyword evidence="4 6" id="KW-1133">Transmembrane helix</keyword>
<protein>
    <submittedName>
        <fullName evidence="7">HMA5 protein</fullName>
    </submittedName>
</protein>
<gene>
    <name evidence="7" type="primary">HMA5</name>
    <name evidence="7" type="ORF">SPIL2461_LOCUS7738</name>
</gene>
<comment type="caution">
    <text evidence="7">The sequence shown here is derived from an EMBL/GenBank/DDBJ whole genome shotgun (WGS) entry which is preliminary data.</text>
</comment>
<dbReference type="GO" id="GO:0046872">
    <property type="term" value="F:metal ion binding"/>
    <property type="evidence" value="ECO:0007669"/>
    <property type="project" value="UniProtKB-KW"/>
</dbReference>
<evidence type="ECO:0000256" key="4">
    <source>
        <dbReference type="ARBA" id="ARBA00022989"/>
    </source>
</evidence>
<accession>A0A812NUD3</accession>
<dbReference type="Gene3D" id="1.20.1110.10">
    <property type="entry name" value="Calcium-transporting ATPase, transmembrane domain"/>
    <property type="match status" value="1"/>
</dbReference>
<dbReference type="PROSITE" id="PS00154">
    <property type="entry name" value="ATPASE_E1_E2"/>
    <property type="match status" value="1"/>
</dbReference>
<dbReference type="PANTHER" id="PTHR46594:SF4">
    <property type="entry name" value="P-TYPE CATION-TRANSPORTING ATPASE"/>
    <property type="match status" value="1"/>
</dbReference>
<dbReference type="SUPFAM" id="SSF81665">
    <property type="entry name" value="Calcium ATPase, transmembrane domain M"/>
    <property type="match status" value="1"/>
</dbReference>
<dbReference type="EMBL" id="CAJNIZ010012259">
    <property type="protein sequence ID" value="CAE7332212.1"/>
    <property type="molecule type" value="Genomic_DNA"/>
</dbReference>
<sequence length="182" mass="18676">IVGLVEAAQSQRAPVQELADKVSSVFVPAVLLMSLATFVLWLVLLSCGIVQLDEVSDSERHNNFTFSLMMAISVLVVACPCALGLAAPTAVMVGTGVGASQGVLIKGGHALEAAHQIEAVVLDKTGTITEGKPRVTDVEVLCGEGEVPLQGARQHLADVGVSTSGPLATSLPLLLLAGSAER</sequence>
<dbReference type="GO" id="GO:0005524">
    <property type="term" value="F:ATP binding"/>
    <property type="evidence" value="ECO:0007669"/>
    <property type="project" value="InterPro"/>
</dbReference>
<feature type="transmembrane region" description="Helical" evidence="6">
    <location>
        <begin position="25"/>
        <end position="52"/>
    </location>
</feature>
<keyword evidence="2 6" id="KW-0812">Transmembrane</keyword>
<dbReference type="PANTHER" id="PTHR46594">
    <property type="entry name" value="P-TYPE CATION-TRANSPORTING ATPASE"/>
    <property type="match status" value="1"/>
</dbReference>
<evidence type="ECO:0000256" key="2">
    <source>
        <dbReference type="ARBA" id="ARBA00022692"/>
    </source>
</evidence>
<evidence type="ECO:0000256" key="3">
    <source>
        <dbReference type="ARBA" id="ARBA00022723"/>
    </source>
</evidence>
<dbReference type="NCBIfam" id="TIGR01494">
    <property type="entry name" value="ATPase_P-type"/>
    <property type="match status" value="1"/>
</dbReference>
<keyword evidence="5 6" id="KW-0472">Membrane</keyword>
<comment type="subcellular location">
    <subcellularLocation>
        <location evidence="1">Membrane</location>
    </subcellularLocation>
</comment>
<evidence type="ECO:0000313" key="7">
    <source>
        <dbReference type="EMBL" id="CAE7332212.1"/>
    </source>
</evidence>
<dbReference type="GO" id="GO:0016020">
    <property type="term" value="C:membrane"/>
    <property type="evidence" value="ECO:0007669"/>
    <property type="project" value="UniProtKB-SubCell"/>
</dbReference>
<dbReference type="AlphaFoldDB" id="A0A812NUD3"/>